<name>A0A401FUH6_9BACT</name>
<gene>
    <name evidence="1" type="ORF">DENIS_1561</name>
</gene>
<comment type="caution">
    <text evidence="1">The sequence shown here is derived from an EMBL/GenBank/DDBJ whole genome shotgun (WGS) entry which is preliminary data.</text>
</comment>
<reference evidence="2" key="1">
    <citation type="submission" date="2017-11" db="EMBL/GenBank/DDBJ databases">
        <authorList>
            <person name="Watanabe M."/>
            <person name="Kojima H."/>
        </authorList>
    </citation>
    <scope>NUCLEOTIDE SEQUENCE [LARGE SCALE GENOMIC DNA]</scope>
    <source>
        <strain evidence="2">Tokyo 01</strain>
    </source>
</reference>
<organism evidence="1 2">
    <name type="scientific">Desulfonema ishimotonii</name>
    <dbReference type="NCBI Taxonomy" id="45657"/>
    <lineage>
        <taxon>Bacteria</taxon>
        <taxon>Pseudomonadati</taxon>
        <taxon>Thermodesulfobacteriota</taxon>
        <taxon>Desulfobacteria</taxon>
        <taxon>Desulfobacterales</taxon>
        <taxon>Desulfococcaceae</taxon>
        <taxon>Desulfonema</taxon>
    </lineage>
</organism>
<dbReference type="Proteomes" id="UP000288096">
    <property type="component" value="Unassembled WGS sequence"/>
</dbReference>
<accession>A0A401FUH6</accession>
<dbReference type="RefSeq" id="WP_124327999.1">
    <property type="nucleotide sequence ID" value="NZ_BEXT01000001.1"/>
</dbReference>
<dbReference type="AlphaFoldDB" id="A0A401FUH6"/>
<evidence type="ECO:0000313" key="2">
    <source>
        <dbReference type="Proteomes" id="UP000288096"/>
    </source>
</evidence>
<evidence type="ECO:0000313" key="1">
    <source>
        <dbReference type="EMBL" id="GBC60604.1"/>
    </source>
</evidence>
<proteinExistence type="predicted"/>
<dbReference type="EMBL" id="BEXT01000001">
    <property type="protein sequence ID" value="GBC60604.1"/>
    <property type="molecule type" value="Genomic_DNA"/>
</dbReference>
<reference evidence="2" key="2">
    <citation type="submission" date="2019-01" db="EMBL/GenBank/DDBJ databases">
        <title>Genome sequence of Desulfonema ishimotonii strain Tokyo 01.</title>
        <authorList>
            <person name="Fukui M."/>
        </authorList>
    </citation>
    <scope>NUCLEOTIDE SEQUENCE [LARGE SCALE GENOMIC DNA]</scope>
    <source>
        <strain evidence="2">Tokyo 01</strain>
    </source>
</reference>
<sequence>MFRLISILAAVGAIVYAIRWYKKQLRKEDIDRMSPDDLVDAIIRREISILEVPSGHRDAVNRTLKKIQEELDGP</sequence>
<keyword evidence="2" id="KW-1185">Reference proteome</keyword>
<protein>
    <submittedName>
        <fullName evidence="1">Uncharacterized protein</fullName>
    </submittedName>
</protein>